<sequence length="289" mass="32842">MNLLDLPDELLAAIVCKIGLQSRGIRIARSSNYAASHNRFADVASPLVYSRVLLVCHRWLHLIRYLPVWPGLVEELSAALPFEPHVEGCKEVYEQLATLPEEWCDPRFDFAPLASSDFRLHGAGDSSFPLCYRWPGLSPQQQYASLINYHLKIEARFDAQIEAATSGLEQYFANTAETLARAIPRTRIEVMAGIPRTPEVIRWCRHEAVFYAVRWLILLDGWDNHGPAFTDALDMLTGGWKAVDWGDTVIREILHEAFEDHFRRGFASTMGEDFEFDDSEENGEEDDGE</sequence>
<organism evidence="1">
    <name type="scientific">Calcidiscus leptoporus</name>
    <dbReference type="NCBI Taxonomy" id="127549"/>
    <lineage>
        <taxon>Eukaryota</taxon>
        <taxon>Haptista</taxon>
        <taxon>Haptophyta</taxon>
        <taxon>Prymnesiophyceae</taxon>
        <taxon>Coccolithales</taxon>
        <taxon>Calcidiscaceae</taxon>
        <taxon>Calcidiscus</taxon>
    </lineage>
</organism>
<dbReference type="AlphaFoldDB" id="A0A7S0JCS1"/>
<proteinExistence type="predicted"/>
<name>A0A7S0JCS1_9EUKA</name>
<protein>
    <recommendedName>
        <fullName evidence="2">F-box domain-containing protein</fullName>
    </recommendedName>
</protein>
<reference evidence="1" key="1">
    <citation type="submission" date="2021-01" db="EMBL/GenBank/DDBJ databases">
        <authorList>
            <person name="Corre E."/>
            <person name="Pelletier E."/>
            <person name="Niang G."/>
            <person name="Scheremetjew M."/>
            <person name="Finn R."/>
            <person name="Kale V."/>
            <person name="Holt S."/>
            <person name="Cochrane G."/>
            <person name="Meng A."/>
            <person name="Brown T."/>
            <person name="Cohen L."/>
        </authorList>
    </citation>
    <scope>NUCLEOTIDE SEQUENCE</scope>
    <source>
        <strain evidence="1">RCC1130</strain>
    </source>
</reference>
<dbReference type="EMBL" id="HBER01044429">
    <property type="protein sequence ID" value="CAD8547021.1"/>
    <property type="molecule type" value="Transcribed_RNA"/>
</dbReference>
<gene>
    <name evidence="1" type="ORF">CLEP1334_LOCUS22311</name>
</gene>
<evidence type="ECO:0008006" key="2">
    <source>
        <dbReference type="Google" id="ProtNLM"/>
    </source>
</evidence>
<evidence type="ECO:0000313" key="1">
    <source>
        <dbReference type="EMBL" id="CAD8547021.1"/>
    </source>
</evidence>
<accession>A0A7S0JCS1</accession>